<dbReference type="PANTHER" id="PTHR43313:SF50">
    <property type="entry name" value="GH26015P"/>
    <property type="match status" value="1"/>
</dbReference>
<reference evidence="3" key="1">
    <citation type="submission" date="2025-08" db="UniProtKB">
        <authorList>
            <consortium name="RefSeq"/>
        </authorList>
    </citation>
    <scope>IDENTIFICATION</scope>
    <source>
        <tissue evidence="3">Muscle</tissue>
    </source>
</reference>
<gene>
    <name evidence="3" type="primary">LOC106461718</name>
</gene>
<dbReference type="RefSeq" id="XP_022244470.1">
    <property type="nucleotide sequence ID" value="XM_022388762.1"/>
</dbReference>
<organism evidence="2 3">
    <name type="scientific">Limulus polyphemus</name>
    <name type="common">Atlantic horseshoe crab</name>
    <dbReference type="NCBI Taxonomy" id="6850"/>
    <lineage>
        <taxon>Eukaryota</taxon>
        <taxon>Metazoa</taxon>
        <taxon>Ecdysozoa</taxon>
        <taxon>Arthropoda</taxon>
        <taxon>Chelicerata</taxon>
        <taxon>Merostomata</taxon>
        <taxon>Xiphosura</taxon>
        <taxon>Limulidae</taxon>
        <taxon>Limulus</taxon>
    </lineage>
</organism>
<keyword evidence="1" id="KW-0472">Membrane</keyword>
<accession>A0ABM1SLG4</accession>
<keyword evidence="2" id="KW-1185">Reference proteome</keyword>
<dbReference type="GeneID" id="106461718"/>
<evidence type="ECO:0000313" key="3">
    <source>
        <dbReference type="RefSeq" id="XP_022244470.1"/>
    </source>
</evidence>
<keyword evidence="1" id="KW-0812">Transmembrane</keyword>
<protein>
    <submittedName>
        <fullName evidence="3">Dehydrogenase/reductase SDR family member 9-like</fullName>
    </submittedName>
</protein>
<keyword evidence="1" id="KW-1133">Transmembrane helix</keyword>
<dbReference type="PRINTS" id="PR00081">
    <property type="entry name" value="GDHRDH"/>
</dbReference>
<evidence type="ECO:0000256" key="1">
    <source>
        <dbReference type="SAM" id="Phobius"/>
    </source>
</evidence>
<dbReference type="SUPFAM" id="SSF51735">
    <property type="entry name" value="NAD(P)-binding Rossmann-fold domains"/>
    <property type="match status" value="1"/>
</dbReference>
<proteinExistence type="predicted"/>
<dbReference type="InterPro" id="IPR002347">
    <property type="entry name" value="SDR_fam"/>
</dbReference>
<dbReference type="Pfam" id="PF00106">
    <property type="entry name" value="adh_short"/>
    <property type="match status" value="1"/>
</dbReference>
<sequence>MSEIKIPESLRETYVVKNFPAIVVVTVMSTILLNYVWNGKIKKRKVNDSAVLITDCDSGFGWECARRLDRLGFHVFAGFRNPQEDRALRLQAKASRNLQLVQLDVTNNEEVKNAARFVQERLPPGITGLHSLINVSRDMLHGHFDWYTSEQCQRIIDANLTGVVRVTKCFLHLLKPIPGRIINISSINGKFPLPEMSVYTAANFGLEGFTKSLRHDLKPMGIKVTVIIPGEVSRSSFGVQCQKEDMEIMWEEMNESNKRHYEQFFKEWRRRMQDSLRKENIVSRKLLKIFLVDLEDALFSKNPQDQYVSVTDPFRTVLRILKILPSCFRHKVVRLLTGENKNTRKKTLKND</sequence>
<feature type="transmembrane region" description="Helical" evidence="1">
    <location>
        <begin position="19"/>
        <end position="37"/>
    </location>
</feature>
<dbReference type="PANTHER" id="PTHR43313">
    <property type="entry name" value="SHORT-CHAIN DEHYDROGENASE/REDUCTASE FAMILY 9C"/>
    <property type="match status" value="1"/>
</dbReference>
<dbReference type="Proteomes" id="UP000694941">
    <property type="component" value="Unplaced"/>
</dbReference>
<name>A0ABM1SLG4_LIMPO</name>
<dbReference type="Gene3D" id="3.40.50.720">
    <property type="entry name" value="NAD(P)-binding Rossmann-like Domain"/>
    <property type="match status" value="1"/>
</dbReference>
<evidence type="ECO:0000313" key="2">
    <source>
        <dbReference type="Proteomes" id="UP000694941"/>
    </source>
</evidence>
<dbReference type="InterPro" id="IPR036291">
    <property type="entry name" value="NAD(P)-bd_dom_sf"/>
</dbReference>